<dbReference type="Pfam" id="PF10017">
    <property type="entry name" value="Methyltransf_33"/>
    <property type="match status" value="1"/>
</dbReference>
<protein>
    <submittedName>
        <fullName evidence="4">Histidine-specific methyltransferase EgtD</fullName>
        <ecNumber evidence="4">2.1.1.44</ecNumber>
    </submittedName>
</protein>
<dbReference type="InterPro" id="IPR035094">
    <property type="entry name" value="EgtD"/>
</dbReference>
<keyword evidence="1 4" id="KW-0489">Methyltransferase</keyword>
<dbReference type="CDD" id="cd02440">
    <property type="entry name" value="AdoMet_MTases"/>
    <property type="match status" value="1"/>
</dbReference>
<dbReference type="PANTHER" id="PTHR43397:SF1">
    <property type="entry name" value="ERGOTHIONEINE BIOSYNTHESIS PROTEIN 1"/>
    <property type="match status" value="1"/>
</dbReference>
<dbReference type="EC" id="2.1.1.44" evidence="4"/>
<dbReference type="Proteomes" id="UP000320386">
    <property type="component" value="Chromosome"/>
</dbReference>
<keyword evidence="2 4" id="KW-0808">Transferase</keyword>
<proteinExistence type="predicted"/>
<dbReference type="InterPro" id="IPR019257">
    <property type="entry name" value="MeTrfase_dom"/>
</dbReference>
<reference evidence="4 5" key="1">
    <citation type="submission" date="2019-02" db="EMBL/GenBank/DDBJ databases">
        <title>Deep-cultivation of Planctomycetes and their phenomic and genomic characterization uncovers novel biology.</title>
        <authorList>
            <person name="Wiegand S."/>
            <person name="Jogler M."/>
            <person name="Boedeker C."/>
            <person name="Pinto D."/>
            <person name="Vollmers J."/>
            <person name="Rivas-Marin E."/>
            <person name="Kohn T."/>
            <person name="Peeters S.H."/>
            <person name="Heuer A."/>
            <person name="Rast P."/>
            <person name="Oberbeckmann S."/>
            <person name="Bunk B."/>
            <person name="Jeske O."/>
            <person name="Meyerdierks A."/>
            <person name="Storesund J.E."/>
            <person name="Kallscheuer N."/>
            <person name="Luecker S."/>
            <person name="Lage O.M."/>
            <person name="Pohl T."/>
            <person name="Merkel B.J."/>
            <person name="Hornburger P."/>
            <person name="Mueller R.-W."/>
            <person name="Bruemmer F."/>
            <person name="Labrenz M."/>
            <person name="Spormann A.M."/>
            <person name="Op den Camp H."/>
            <person name="Overmann J."/>
            <person name="Amann R."/>
            <person name="Jetten M.S.M."/>
            <person name="Mascher T."/>
            <person name="Medema M.H."/>
            <person name="Devos D.P."/>
            <person name="Kaster A.-K."/>
            <person name="Ovreas L."/>
            <person name="Rohde M."/>
            <person name="Galperin M.Y."/>
            <person name="Jogler C."/>
        </authorList>
    </citation>
    <scope>NUCLEOTIDE SEQUENCE [LARGE SCALE GENOMIC DNA]</scope>
    <source>
        <strain evidence="4 5">Pan265</strain>
    </source>
</reference>
<evidence type="ECO:0000256" key="2">
    <source>
        <dbReference type="ARBA" id="ARBA00022679"/>
    </source>
</evidence>
<dbReference type="PANTHER" id="PTHR43397">
    <property type="entry name" value="ERGOTHIONEINE BIOSYNTHESIS PROTEIN 1"/>
    <property type="match status" value="1"/>
</dbReference>
<keyword evidence="5" id="KW-1185">Reference proteome</keyword>
<dbReference type="InterPro" id="IPR017804">
    <property type="entry name" value="MeTrfase_EgtD-like"/>
</dbReference>
<evidence type="ECO:0000313" key="4">
    <source>
        <dbReference type="EMBL" id="QDU70537.1"/>
    </source>
</evidence>
<dbReference type="NCBIfam" id="TIGR03438">
    <property type="entry name" value="egtD_ergothio"/>
    <property type="match status" value="1"/>
</dbReference>
<sequence length="309" mass="34299">MVRQVIEGLSSTPRTLPTQYLYDAKGSELFERITHLPEYYLTRTEMSIFDDHLDDMAAAMGSDVWLIELGSGAGTKTLRLLQAMREPAGYTPIEISKAALDASLDAIQTEMPGLDVQAVCGDFTHDLNLPETPGSRRVVFFPGSTIGNLGADASRALLRRLARWVGPGGGLLIGVDLIKSPDLLVPAYDDAAGITAAFNLNLLDRLNREAGADFDRQLWEHRAVWNKREARMESYLVSTRDQEVHLAGRRFAFSAGEAVWTEQSQKYSLASLMALAQDFSLREHWTDDRSWCAMAYLEVSGLRVDKEQG</sequence>
<evidence type="ECO:0000313" key="5">
    <source>
        <dbReference type="Proteomes" id="UP000320386"/>
    </source>
</evidence>
<evidence type="ECO:0000256" key="1">
    <source>
        <dbReference type="ARBA" id="ARBA00022603"/>
    </source>
</evidence>
<dbReference type="GO" id="GO:0032259">
    <property type="term" value="P:methylation"/>
    <property type="evidence" value="ECO:0007669"/>
    <property type="project" value="UniProtKB-KW"/>
</dbReference>
<dbReference type="GO" id="GO:0052706">
    <property type="term" value="F:L-histidine N(alpha)-methyltransferase activity"/>
    <property type="evidence" value="ECO:0007669"/>
    <property type="project" value="UniProtKB-EC"/>
</dbReference>
<dbReference type="PIRSF" id="PIRSF018005">
    <property type="entry name" value="UCP018005"/>
    <property type="match status" value="1"/>
</dbReference>
<gene>
    <name evidence="4" type="primary">egtD</name>
    <name evidence="4" type="ORF">Pan265_03650</name>
</gene>
<dbReference type="AlphaFoldDB" id="A0A518BUC7"/>
<accession>A0A518BUC7</accession>
<dbReference type="KEGG" id="mcad:Pan265_03650"/>
<dbReference type="InterPro" id="IPR051128">
    <property type="entry name" value="EgtD_Methyltrsf_superfamily"/>
</dbReference>
<dbReference type="Gene3D" id="3.40.50.150">
    <property type="entry name" value="Vaccinia Virus protein VP39"/>
    <property type="match status" value="1"/>
</dbReference>
<evidence type="ECO:0000259" key="3">
    <source>
        <dbReference type="Pfam" id="PF10017"/>
    </source>
</evidence>
<dbReference type="EMBL" id="CP036280">
    <property type="protein sequence ID" value="QDU70537.1"/>
    <property type="molecule type" value="Genomic_DNA"/>
</dbReference>
<dbReference type="InterPro" id="IPR029063">
    <property type="entry name" value="SAM-dependent_MTases_sf"/>
</dbReference>
<dbReference type="SUPFAM" id="SSF53335">
    <property type="entry name" value="S-adenosyl-L-methionine-dependent methyltransferases"/>
    <property type="match status" value="1"/>
</dbReference>
<feature type="domain" description="Histidine-specific methyltransferase SAM-dependent" evidence="3">
    <location>
        <begin position="3"/>
        <end position="298"/>
    </location>
</feature>
<organism evidence="4 5">
    <name type="scientific">Mucisphaera calidilacus</name>
    <dbReference type="NCBI Taxonomy" id="2527982"/>
    <lineage>
        <taxon>Bacteria</taxon>
        <taxon>Pseudomonadati</taxon>
        <taxon>Planctomycetota</taxon>
        <taxon>Phycisphaerae</taxon>
        <taxon>Phycisphaerales</taxon>
        <taxon>Phycisphaeraceae</taxon>
        <taxon>Mucisphaera</taxon>
    </lineage>
</organism>
<name>A0A518BUC7_9BACT</name>